<dbReference type="InterPro" id="IPR010994">
    <property type="entry name" value="RuvA_2-like"/>
</dbReference>
<evidence type="ECO:0000313" key="1">
    <source>
        <dbReference type="EMBL" id="MBC8532911.1"/>
    </source>
</evidence>
<organism evidence="1 2">
    <name type="scientific">Yeguia hominis</name>
    <dbReference type="NCBI Taxonomy" id="2763662"/>
    <lineage>
        <taxon>Bacteria</taxon>
        <taxon>Bacillati</taxon>
        <taxon>Bacillota</taxon>
        <taxon>Clostridia</taxon>
        <taxon>Eubacteriales</taxon>
        <taxon>Yeguiaceae</taxon>
        <taxon>Yeguia</taxon>
    </lineage>
</organism>
<dbReference type="NCBIfam" id="TIGR00426">
    <property type="entry name" value="competence protein ComEA helix-hairpin-helix repeat region"/>
    <property type="match status" value="1"/>
</dbReference>
<dbReference type="GO" id="GO:0015627">
    <property type="term" value="C:type II protein secretion system complex"/>
    <property type="evidence" value="ECO:0007669"/>
    <property type="project" value="TreeGrafter"/>
</dbReference>
<dbReference type="GO" id="GO:0015628">
    <property type="term" value="P:protein secretion by the type II secretion system"/>
    <property type="evidence" value="ECO:0007669"/>
    <property type="project" value="TreeGrafter"/>
</dbReference>
<dbReference type="EMBL" id="JACRSN010000003">
    <property type="protein sequence ID" value="MBC8532911.1"/>
    <property type="molecule type" value="Genomic_DNA"/>
</dbReference>
<reference evidence="1" key="1">
    <citation type="submission" date="2020-08" db="EMBL/GenBank/DDBJ databases">
        <title>Genome public.</title>
        <authorList>
            <person name="Liu C."/>
            <person name="Sun Q."/>
        </authorList>
    </citation>
    <scope>NUCLEOTIDE SEQUENCE</scope>
    <source>
        <strain evidence="1">NSJ-40</strain>
    </source>
</reference>
<proteinExistence type="predicted"/>
<accession>A0A926HS15</accession>
<dbReference type="RefSeq" id="WP_249318186.1">
    <property type="nucleotide sequence ID" value="NZ_JACRSN010000003.1"/>
</dbReference>
<name>A0A926HS15_9FIRM</name>
<protein>
    <submittedName>
        <fullName evidence="1">Helix-hairpin-helix domain-containing protein</fullName>
    </submittedName>
</protein>
<dbReference type="PANTHER" id="PTHR21180">
    <property type="entry name" value="ENDONUCLEASE/EXONUCLEASE/PHOSPHATASE FAMILY DOMAIN-CONTAINING PROTEIN 1"/>
    <property type="match status" value="1"/>
</dbReference>
<dbReference type="InterPro" id="IPR004509">
    <property type="entry name" value="Competence_ComEA_HhH"/>
</dbReference>
<dbReference type="InterPro" id="IPR051675">
    <property type="entry name" value="Endo/Exo/Phosphatase_dom_1"/>
</dbReference>
<keyword evidence="2" id="KW-1185">Reference proteome</keyword>
<dbReference type="AlphaFoldDB" id="A0A926HS15"/>
<gene>
    <name evidence="1" type="ORF">IAG03_02620</name>
</gene>
<dbReference type="Gene3D" id="1.10.150.280">
    <property type="entry name" value="AF1531-like domain"/>
    <property type="match status" value="1"/>
</dbReference>
<dbReference type="SUPFAM" id="SSF47781">
    <property type="entry name" value="RuvA domain 2-like"/>
    <property type="match status" value="1"/>
</dbReference>
<evidence type="ECO:0000313" key="2">
    <source>
        <dbReference type="Proteomes" id="UP000651482"/>
    </source>
</evidence>
<dbReference type="Proteomes" id="UP000651482">
    <property type="component" value="Unassembled WGS sequence"/>
</dbReference>
<dbReference type="PANTHER" id="PTHR21180:SF32">
    <property type="entry name" value="ENDONUCLEASE_EXONUCLEASE_PHOSPHATASE FAMILY DOMAIN-CONTAINING PROTEIN 1"/>
    <property type="match status" value="1"/>
</dbReference>
<dbReference type="Pfam" id="PF12836">
    <property type="entry name" value="HHH_3"/>
    <property type="match status" value="1"/>
</dbReference>
<sequence>MNRQTRILLGVGVLLFAGILFYNLFFTPSVTFVRAQPSSEPAGSVCAEKSGFTESYPASTDAAASDSVASDVLSADHAAAATVSINTASAEELSDALKGVGPVIAERIVAYREEHGPFQTKEELKNVKGIGEKIYAQIEPFLTLDEE</sequence>
<comment type="caution">
    <text evidence="1">The sequence shown here is derived from an EMBL/GenBank/DDBJ whole genome shotgun (WGS) entry which is preliminary data.</text>
</comment>